<evidence type="ECO:0000313" key="2">
    <source>
        <dbReference type="Proteomes" id="UP000095283"/>
    </source>
</evidence>
<reference evidence="3" key="1">
    <citation type="submission" date="2016-11" db="UniProtKB">
        <authorList>
            <consortium name="WormBaseParasite"/>
        </authorList>
    </citation>
    <scope>IDENTIFICATION</scope>
</reference>
<organism evidence="2 3">
    <name type="scientific">Heterorhabditis bacteriophora</name>
    <name type="common">Entomopathogenic nematode worm</name>
    <dbReference type="NCBI Taxonomy" id="37862"/>
    <lineage>
        <taxon>Eukaryota</taxon>
        <taxon>Metazoa</taxon>
        <taxon>Ecdysozoa</taxon>
        <taxon>Nematoda</taxon>
        <taxon>Chromadorea</taxon>
        <taxon>Rhabditida</taxon>
        <taxon>Rhabditina</taxon>
        <taxon>Rhabditomorpha</taxon>
        <taxon>Strongyloidea</taxon>
        <taxon>Heterorhabditidae</taxon>
        <taxon>Heterorhabditis</taxon>
    </lineage>
</organism>
<dbReference type="Pfam" id="PF00147">
    <property type="entry name" value="Fibrinogen_C"/>
    <property type="match status" value="2"/>
</dbReference>
<dbReference type="Gene3D" id="4.10.530.10">
    <property type="entry name" value="Gamma-fibrinogen Carboxyl Terminal Fragment, domain 2"/>
    <property type="match status" value="1"/>
</dbReference>
<sequence length="334" mass="38977">MRSKLRNLFNHFFVMMDNLSHIRLTTIHHSIPNNSSTSSTMLKQPEISRPAITIPTFVTKSNEVVSDEVNSNCFEHLIDGHGSGIYHISPNGMDVFDVFCDQETDGGGWTVIQKYRYIGIPFFLCYFRLKFFRRIDGQVYFYNRTWSEYEQGFGSLSSSHWLGLKNIYKLAPRNSAWWTLRIELRGDHCNKPTKCSGEPNGYWWAEWDFRLGDAASKYMLDLSPARRGNLTDTLAPDNFFKLNGGRPFTTIDRDNDRNTDFNCAQFRNYGFIVFHSGWWHHDCGYVALNGLYGDTEPKMRYMVYFYHQPVIRGKIGLSYHIHPKQSVMMIKPKF</sequence>
<evidence type="ECO:0000259" key="1">
    <source>
        <dbReference type="PROSITE" id="PS51406"/>
    </source>
</evidence>
<dbReference type="AlphaFoldDB" id="A0A1I7XFE7"/>
<dbReference type="WBParaSite" id="Hba_16240">
    <property type="protein sequence ID" value="Hba_16240"/>
    <property type="gene ID" value="Hba_16240"/>
</dbReference>
<dbReference type="InterPro" id="IPR036056">
    <property type="entry name" value="Fibrinogen-like_C"/>
</dbReference>
<dbReference type="GO" id="GO:0005615">
    <property type="term" value="C:extracellular space"/>
    <property type="evidence" value="ECO:0007669"/>
    <property type="project" value="TreeGrafter"/>
</dbReference>
<dbReference type="SMART" id="SM00186">
    <property type="entry name" value="FBG"/>
    <property type="match status" value="1"/>
</dbReference>
<accession>A0A1I7XFE7</accession>
<keyword evidence="2" id="KW-1185">Reference proteome</keyword>
<dbReference type="PANTHER" id="PTHR19143">
    <property type="entry name" value="FIBRINOGEN/TENASCIN/ANGIOPOEITIN"/>
    <property type="match status" value="1"/>
</dbReference>
<dbReference type="NCBIfam" id="NF040941">
    <property type="entry name" value="GGGWT_bact"/>
    <property type="match status" value="1"/>
</dbReference>
<protein>
    <submittedName>
        <fullName evidence="3">Fibrinogen C-terminal domain-containing protein</fullName>
    </submittedName>
</protein>
<dbReference type="SUPFAM" id="SSF56496">
    <property type="entry name" value="Fibrinogen C-terminal domain-like"/>
    <property type="match status" value="1"/>
</dbReference>
<dbReference type="InterPro" id="IPR050373">
    <property type="entry name" value="Fibrinogen_C-term_domain"/>
</dbReference>
<proteinExistence type="predicted"/>
<dbReference type="InterPro" id="IPR014716">
    <property type="entry name" value="Fibrinogen_a/b/g_C_1"/>
</dbReference>
<dbReference type="PROSITE" id="PS51406">
    <property type="entry name" value="FIBRINOGEN_C_2"/>
    <property type="match status" value="1"/>
</dbReference>
<name>A0A1I7XFE7_HETBA</name>
<dbReference type="InterPro" id="IPR002181">
    <property type="entry name" value="Fibrinogen_a/b/g_C_dom"/>
</dbReference>
<feature type="domain" description="Fibrinogen C-terminal" evidence="1">
    <location>
        <begin position="64"/>
        <end position="334"/>
    </location>
</feature>
<dbReference type="Gene3D" id="3.90.215.10">
    <property type="entry name" value="Gamma Fibrinogen, chain A, domain 1"/>
    <property type="match status" value="1"/>
</dbReference>
<dbReference type="Proteomes" id="UP000095283">
    <property type="component" value="Unplaced"/>
</dbReference>
<evidence type="ECO:0000313" key="3">
    <source>
        <dbReference type="WBParaSite" id="Hba_16240"/>
    </source>
</evidence>